<feature type="compositionally biased region" description="Low complexity" evidence="1">
    <location>
        <begin position="135"/>
        <end position="146"/>
    </location>
</feature>
<comment type="caution">
    <text evidence="2">The sequence shown here is derived from an EMBL/GenBank/DDBJ whole genome shotgun (WGS) entry which is preliminary data.</text>
</comment>
<protein>
    <submittedName>
        <fullName evidence="2">Protein family UPF0592</fullName>
    </submittedName>
</protein>
<reference evidence="2 3" key="1">
    <citation type="journal article" date="2020" name="G3 (Bethesda)">
        <title>Genetic Underpinnings of Host Manipulation by Ophiocordyceps as Revealed by Comparative Transcriptomics.</title>
        <authorList>
            <person name="Will I."/>
            <person name="Das B."/>
            <person name="Trinh T."/>
            <person name="Brachmann A."/>
            <person name="Ohm R.A."/>
            <person name="de Bekker C."/>
        </authorList>
    </citation>
    <scope>NUCLEOTIDE SEQUENCE [LARGE SCALE GENOMIC DNA]</scope>
    <source>
        <strain evidence="2 3">EC05</strain>
    </source>
</reference>
<feature type="region of interest" description="Disordered" evidence="1">
    <location>
        <begin position="1004"/>
        <end position="1053"/>
    </location>
</feature>
<evidence type="ECO:0000256" key="1">
    <source>
        <dbReference type="SAM" id="MobiDB-lite"/>
    </source>
</evidence>
<feature type="region of interest" description="Disordered" evidence="1">
    <location>
        <begin position="1066"/>
        <end position="1093"/>
    </location>
</feature>
<dbReference type="Pfam" id="PF08578">
    <property type="entry name" value="DUF1765"/>
    <property type="match status" value="1"/>
</dbReference>
<dbReference type="Proteomes" id="UP000562929">
    <property type="component" value="Unassembled WGS sequence"/>
</dbReference>
<dbReference type="PANTHER" id="PTHR37988">
    <property type="entry name" value="UPF0592 MEMBRANE PROTEIN C7D4.03C"/>
    <property type="match status" value="1"/>
</dbReference>
<gene>
    <name evidence="2" type="ORF">GQ602_007369</name>
</gene>
<dbReference type="InterPro" id="IPR013887">
    <property type="entry name" value="UPF0592"/>
</dbReference>
<feature type="compositionally biased region" description="Polar residues" evidence="1">
    <location>
        <begin position="77"/>
        <end position="96"/>
    </location>
</feature>
<feature type="compositionally biased region" description="Basic and acidic residues" evidence="1">
    <location>
        <begin position="111"/>
        <end position="123"/>
    </location>
</feature>
<dbReference type="OrthoDB" id="296767at2759"/>
<feature type="compositionally biased region" description="Polar residues" evidence="1">
    <location>
        <begin position="240"/>
        <end position="255"/>
    </location>
</feature>
<evidence type="ECO:0000313" key="2">
    <source>
        <dbReference type="EMBL" id="KAF4581232.1"/>
    </source>
</evidence>
<feature type="region of interest" description="Disordered" evidence="1">
    <location>
        <begin position="391"/>
        <end position="411"/>
    </location>
</feature>
<accession>A0A8H4Q1E9</accession>
<dbReference type="AlphaFoldDB" id="A0A8H4Q1E9"/>
<feature type="compositionally biased region" description="Polar residues" evidence="1">
    <location>
        <begin position="185"/>
        <end position="194"/>
    </location>
</feature>
<dbReference type="PANTHER" id="PTHR37988:SF1">
    <property type="entry name" value="UPF0592 MEMBRANE PROTEIN C7D4.03C"/>
    <property type="match status" value="1"/>
</dbReference>
<name>A0A8H4Q1E9_9HYPO</name>
<organism evidence="2 3">
    <name type="scientific">Ophiocordyceps camponoti-floridani</name>
    <dbReference type="NCBI Taxonomy" id="2030778"/>
    <lineage>
        <taxon>Eukaryota</taxon>
        <taxon>Fungi</taxon>
        <taxon>Dikarya</taxon>
        <taxon>Ascomycota</taxon>
        <taxon>Pezizomycotina</taxon>
        <taxon>Sordariomycetes</taxon>
        <taxon>Hypocreomycetidae</taxon>
        <taxon>Hypocreales</taxon>
        <taxon>Ophiocordycipitaceae</taxon>
        <taxon>Ophiocordyceps</taxon>
    </lineage>
</organism>
<feature type="region of interest" description="Disordered" evidence="1">
    <location>
        <begin position="914"/>
        <end position="942"/>
    </location>
</feature>
<feature type="compositionally biased region" description="Polar residues" evidence="1">
    <location>
        <begin position="1066"/>
        <end position="1081"/>
    </location>
</feature>
<keyword evidence="3" id="KW-1185">Reference proteome</keyword>
<feature type="compositionally biased region" description="Low complexity" evidence="1">
    <location>
        <begin position="223"/>
        <end position="239"/>
    </location>
</feature>
<proteinExistence type="predicted"/>
<sequence length="1154" mass="126800">MASAVERSPTPFHRTQSSPDIFSLGTIEKPPCSDDVPCWSRWNETPTAFQVPSFNVDFELDTSVFAANGRDSPKPVQGTSKTTQQLTRKPSRTTSLIGRPRSWLSPASSRTSREDDRSDESLLDRPSTAAGPLGSPSRWSWVSSRSSSHRTPPEDDTATKPLAAGPPKPSLERLQLLTDADFNKRSSQPVSRSASYFKKKPKPPALMTVMVNGEGYDVDVNSSCASSAASSGNRASNNSDKTSASLSICSDGNTNTPVTTDESSPESTPPPQRDYPQQRDPLWATFRSLDAEIRGFGLKHTAQRVAHVKSILVPFLRVAPERASVRSLTIEDLDRRAVVLHKWWAAILDMLYDQAQHPVAGVDRPALLEAATLLMMRPEWRQATSYLQPLADRSPSERVRSRSRTKLSTDGSAEQNVRTLFVTNLVRQMGYVVEKMSVRHAPLSLVNFSGKTCAYAFFFAPGVADILVRLWGLTPELIRRSAEALGLPRRDGGESDDIVALFPPNLGPFGWTSARSVWDVLKQIPKMSLLVARIGWTGPWVSRWKGRDTDLFFIFFKYFHVLSDQFMPPGLPMTEKARSPAFVVAHAQLLSVLDTTIHRQMVIEHAYSPPLIDAAHGADATAMTMPLPPTNLMKGMSENGLVMLLRDLLADEDSRMAGPRHTFAEAFACLMKSATCRTSQFDSAACFTLCDLLDEVLTVYHEYESRDDASPSYVDWDFWLDVCRRIMSSLNTMSEVRMLSLIYSIWDAATKDPRRKAALCLDWLLTEETFNSLFNNWCPMVRAYYQRLLCWRICRDDGSTGETDLKVMMTASMRLRTAWSHYLYLRRAADESGRAAPSTIPTCPALGKKFMIVRHEVSSPQLGLLMGFDSFARTGCLDGLAGGGLADGHKVDSKKQWSLLSRVLSMTTKTTTTTTTTTYEGEAKSPGGGGGDFDGQRRGGGLAEYPTRMAAAAAAAAAVTPRGCRGPASEGDSACSSPTYDEQKYSFKFILGWHQQQVPAVGRELTRPRLPASAQSRVVARWRASPDVTSPTRPPRRGRSGEAEAPVEGGRSAVTASVEEWLKGTTTAGEAQGMADSSSGRVSPGDEAERQSAVKPCGLFSSNSAYLGRALAEWSHVVSEHNSFVDRRRDEGVQRLGDVEVPLLGVEGFRKLGG</sequence>
<feature type="region of interest" description="Disordered" evidence="1">
    <location>
        <begin position="1"/>
        <end position="28"/>
    </location>
</feature>
<feature type="region of interest" description="Disordered" evidence="1">
    <location>
        <begin position="66"/>
        <end position="200"/>
    </location>
</feature>
<feature type="compositionally biased region" description="Low complexity" evidence="1">
    <location>
        <begin position="256"/>
        <end position="266"/>
    </location>
</feature>
<feature type="region of interest" description="Disordered" evidence="1">
    <location>
        <begin position="223"/>
        <end position="279"/>
    </location>
</feature>
<dbReference type="EMBL" id="JAACLJ010000009">
    <property type="protein sequence ID" value="KAF4581232.1"/>
    <property type="molecule type" value="Genomic_DNA"/>
</dbReference>
<feature type="compositionally biased region" description="Gly residues" evidence="1">
    <location>
        <begin position="926"/>
        <end position="942"/>
    </location>
</feature>
<evidence type="ECO:0000313" key="3">
    <source>
        <dbReference type="Proteomes" id="UP000562929"/>
    </source>
</evidence>